<dbReference type="Pfam" id="PF13018">
    <property type="entry name" value="ESPR"/>
    <property type="match status" value="1"/>
</dbReference>
<comment type="similarity">
    <text evidence="3">Belongs to the autotransporter-2 (AT-2) (TC 1.B.40) family.</text>
</comment>
<feature type="domain" description="Trimeric autotransporter adhesin YadA-like stalk" evidence="13">
    <location>
        <begin position="681"/>
        <end position="724"/>
    </location>
</feature>
<dbReference type="Gene3D" id="1.20.5.170">
    <property type="match status" value="7"/>
</dbReference>
<evidence type="ECO:0000256" key="4">
    <source>
        <dbReference type="ARBA" id="ARBA00022448"/>
    </source>
</evidence>
<feature type="domain" description="Trimeric autotransporter adhesin YadA-like head" evidence="12">
    <location>
        <begin position="146"/>
        <end position="172"/>
    </location>
</feature>
<dbReference type="Gene3D" id="4.10.80.270">
    <property type="match status" value="6"/>
</dbReference>
<dbReference type="SUPFAM" id="SSF54523">
    <property type="entry name" value="Pili subunits"/>
    <property type="match status" value="1"/>
</dbReference>
<comment type="subcellular location">
    <subcellularLocation>
        <location evidence="2">Cell outer membrane</location>
    </subcellularLocation>
    <subcellularLocation>
        <location evidence="1">Cell surface</location>
    </subcellularLocation>
</comment>
<feature type="domain" description="Trimeric autotransporter adhesin YadA-like stalk" evidence="13">
    <location>
        <begin position="752"/>
        <end position="793"/>
    </location>
</feature>
<evidence type="ECO:0000259" key="14">
    <source>
        <dbReference type="Pfam" id="PF13018"/>
    </source>
</evidence>
<feature type="domain" description="Trimeric autotransporter adhesin YadA-like stalk" evidence="13">
    <location>
        <begin position="337"/>
        <end position="381"/>
    </location>
</feature>
<feature type="domain" description="Trimeric autotransporter adhesin YadA-like stalk" evidence="13">
    <location>
        <begin position="910"/>
        <end position="948"/>
    </location>
</feature>
<dbReference type="Gene3D" id="6.10.250.2040">
    <property type="match status" value="1"/>
</dbReference>
<dbReference type="InterPro" id="IPR005594">
    <property type="entry name" value="YadA_C"/>
</dbReference>
<evidence type="ECO:0000256" key="7">
    <source>
        <dbReference type="ARBA" id="ARBA00022729"/>
    </source>
</evidence>
<dbReference type="Pfam" id="PF03895">
    <property type="entry name" value="YadA_anchor"/>
    <property type="match status" value="1"/>
</dbReference>
<evidence type="ECO:0000256" key="2">
    <source>
        <dbReference type="ARBA" id="ARBA00004442"/>
    </source>
</evidence>
<dbReference type="GO" id="GO:0009986">
    <property type="term" value="C:cell surface"/>
    <property type="evidence" value="ECO:0007669"/>
    <property type="project" value="UniProtKB-SubCell"/>
</dbReference>
<feature type="domain" description="Trimeric autotransporter adhesin YadA-like head" evidence="12">
    <location>
        <begin position="202"/>
        <end position="227"/>
    </location>
</feature>
<dbReference type="Pfam" id="PF05658">
    <property type="entry name" value="YadA_head"/>
    <property type="match status" value="9"/>
</dbReference>
<dbReference type="Gene3D" id="1.20.5.2280">
    <property type="match status" value="1"/>
</dbReference>
<keyword evidence="4" id="KW-0813">Transport</keyword>
<evidence type="ECO:0000256" key="8">
    <source>
        <dbReference type="ARBA" id="ARBA00022927"/>
    </source>
</evidence>
<dbReference type="CDD" id="cd12820">
    <property type="entry name" value="LbR_YadA-like"/>
    <property type="match status" value="1"/>
</dbReference>
<dbReference type="Gene3D" id="3.30.1300.30">
    <property type="entry name" value="GSPII I/J protein-like"/>
    <property type="match status" value="1"/>
</dbReference>
<feature type="domain" description="Trimeric autotransporter adhesin YadA-like head" evidence="12">
    <location>
        <begin position="1137"/>
        <end position="1162"/>
    </location>
</feature>
<feature type="domain" description="Trimeric autotransporter adhesin YadA-like stalk" evidence="13">
    <location>
        <begin position="1046"/>
        <end position="1086"/>
    </location>
</feature>
<keyword evidence="9" id="KW-0472">Membrane</keyword>
<evidence type="ECO:0000313" key="15">
    <source>
        <dbReference type="EMBL" id="HAC6674287.1"/>
    </source>
</evidence>
<evidence type="ECO:0000259" key="12">
    <source>
        <dbReference type="Pfam" id="PF05658"/>
    </source>
</evidence>
<accession>A0A702AZX2</accession>
<evidence type="ECO:0000256" key="3">
    <source>
        <dbReference type="ARBA" id="ARBA00005848"/>
    </source>
</evidence>
<feature type="domain" description="Trimeric autotransporter adhesin YadA-like stalk" evidence="13">
    <location>
        <begin position="519"/>
        <end position="562"/>
    </location>
</feature>
<dbReference type="Gene3D" id="2.150.10.10">
    <property type="entry name" value="Serralysin-like metalloprotease, C-terminal"/>
    <property type="match status" value="3"/>
</dbReference>
<dbReference type="InterPro" id="IPR011049">
    <property type="entry name" value="Serralysin-like_metalloprot_C"/>
</dbReference>
<evidence type="ECO:0000256" key="9">
    <source>
        <dbReference type="ARBA" id="ARBA00023136"/>
    </source>
</evidence>
<feature type="domain" description="Trimeric autotransporter adhesin YadA-like stalk" evidence="13">
    <location>
        <begin position="1220"/>
        <end position="1257"/>
    </location>
</feature>
<feature type="domain" description="Trimeric autotransporter adhesin YadA-like stalk" evidence="13">
    <location>
        <begin position="1167"/>
        <end position="1206"/>
    </location>
</feature>
<evidence type="ECO:0000256" key="5">
    <source>
        <dbReference type="ARBA" id="ARBA00022452"/>
    </source>
</evidence>
<feature type="domain" description="Trimeric autotransporter adhesin YadA-like stalk" evidence="13">
    <location>
        <begin position="590"/>
        <end position="634"/>
    </location>
</feature>
<feature type="domain" description="Trimeric autotransporter adhesin YadA-like C-terminal membrane anchor" evidence="11">
    <location>
        <begin position="1282"/>
        <end position="1342"/>
    </location>
</feature>
<dbReference type="EMBL" id="DAAMHJ010000001">
    <property type="protein sequence ID" value="HAC6674287.1"/>
    <property type="molecule type" value="Genomic_DNA"/>
</dbReference>
<dbReference type="Gene3D" id="2.60.40.4050">
    <property type="match status" value="2"/>
</dbReference>
<feature type="domain" description="Trimeric autotransporter adhesin YadA-like head" evidence="12">
    <location>
        <begin position="985"/>
        <end position="1011"/>
    </location>
</feature>
<feature type="domain" description="Trimeric autotransporter adhesin YadA-like stalk" evidence="13">
    <location>
        <begin position="232"/>
        <end position="275"/>
    </location>
</feature>
<evidence type="ECO:0008006" key="16">
    <source>
        <dbReference type="Google" id="ProtNLM"/>
    </source>
</evidence>
<dbReference type="InterPro" id="IPR008635">
    <property type="entry name" value="Coiled_stalk_dom"/>
</dbReference>
<evidence type="ECO:0000256" key="10">
    <source>
        <dbReference type="ARBA" id="ARBA00023237"/>
    </source>
</evidence>
<sequence length="1342" mass="135418">MNRIFKVLWNAATGTFIVTSETAKSRGKKSGRRKLAVSALIGLSSIMISADALAKAGNDTGAGVTPTGTQTGGTGWIAIGTDATANTYTNVDGASAAMGYKASAMGKWSTAIGSYSQSTGNSSLALGVKSVSAGDRAIAMGASSSAGGSYSMAMGVYADSSGANSVALGYKSVASGSTAVALGYQTTASGDDSAAFGNGAQAIGTNSVALGTGSTALEDNSVAVGNSTTQRQITYVAKGDINANSTDAVTGAQIYSLSQSVADRLGGGASVNSDGTVNAPLYKVGTGIYNNVGSALSALNTSITNTEASVAGLAEDALLWDGNTSAFSANHSGSDSKITNLAAGTLAADSTDAVNGSQLFDTNEKVDQNTADITTNTDSINQNTTDIAANTASINQNTTDIATNTTNINSLSNSVTTLTDDALLWDGSASAFSANHSGSDSKITNLAAGTLAADSTDAVNGSQLFATNENVSQNTTDIATNTTSINNLSNSVTTLTDDALLWDAASGAFNANRNGNASKIINVAAGDLSEDSTDAVNGSQLYETNQKVDQNTSAIADINTSITNLSSDNLSWNETTSSFSASHGSSTTNKITNVAAGELSEGSTDAVNGSQLFETNEKVDQNTTDIAANTTNITQNSTAIENLNTSVSDINTSITGLTDNALLWDEDIGAFSANHGGSISKITNVAAGALSEDSTDAVNGSQLYETNQKVDQNTSAIADINTSITNLGTDALSWDDEEGAFSASHGTSGTNKITNVAAGEIASDSTDAVNGSQLYETNMLISQYNESISQLAGDTSETYITENGTGVKYIRTNDNGLEGQDAYATGNGATAVGYNAVASGASSLALGENSSSSIEGSIALGSGSTSNRAISSGIRATSVTSDGVVIGYNTTDRELLGALSLGTDGVSYRQITNVADGSEAQDAVTVRQLQNAIGAVATTPTKYYHANSTEEDSLAVGTDSLAMGAKTIVNADAGIGIGLNTLVMADAINGIAIGSNARANHANSIAMGNGSQTTRGAQTDYTAYNMDTPQNSVGGFSVGSEDGQRQITNVAAGSADTDAVNVSQLKVTDSRVAANTESINNLNTQVSSLDTRVTNIENGIGDIVTTGSTKYFKTNTDGVDANAQGADSVAIGSGSIAAAENSVALGTNSVADEANTVSVGSSTQQRRITNVAAGVNNTDAVNVAQLKASEAGSVRYETNADGSVNYSVLNLGDGSGGTTRIGNVSAAVNDTDAVNYAQLKRSVEEANTYTDQKMGEMNSKIKGVENKMSGGIASAMAMAGLPQAYAPGANMTSIAGGTFNGESAVAIGISMVSESGGWVYKLQGTSNSQGDYSAAIGAGFQW</sequence>
<evidence type="ECO:0000256" key="1">
    <source>
        <dbReference type="ARBA" id="ARBA00004241"/>
    </source>
</evidence>
<protein>
    <recommendedName>
        <fullName evidence="16">Autotransporter adhesin SadA</fullName>
    </recommendedName>
</protein>
<keyword evidence="6" id="KW-0812">Transmembrane</keyword>
<keyword evidence="5" id="KW-1134">Transmembrane beta strand</keyword>
<organism evidence="15">
    <name type="scientific">Salmonella enterica subsp. enterica serovar Eastbourne</name>
    <dbReference type="NCBI Taxonomy" id="486993"/>
    <lineage>
        <taxon>Bacteria</taxon>
        <taxon>Pseudomonadati</taxon>
        <taxon>Pseudomonadota</taxon>
        <taxon>Gammaproteobacteria</taxon>
        <taxon>Enterobacterales</taxon>
        <taxon>Enterobacteriaceae</taxon>
        <taxon>Salmonella</taxon>
    </lineage>
</organism>
<feature type="domain" description="ESPR" evidence="14">
    <location>
        <begin position="1"/>
        <end position="45"/>
    </location>
</feature>
<feature type="domain" description="Trimeric autotransporter adhesin YadA-like head" evidence="12">
    <location>
        <begin position="838"/>
        <end position="864"/>
    </location>
</feature>
<feature type="domain" description="Trimeric autotransporter adhesin YadA-like head" evidence="12">
    <location>
        <begin position="119"/>
        <end position="144"/>
    </location>
</feature>
<name>A0A702AZX2_SALET</name>
<comment type="caution">
    <text evidence="15">The sequence shown here is derived from an EMBL/GenBank/DDBJ whole genome shotgun (WGS) entry which is preliminary data.</text>
</comment>
<dbReference type="Pfam" id="PF05662">
    <property type="entry name" value="YadA_stalk"/>
    <property type="match status" value="11"/>
</dbReference>
<dbReference type="GO" id="GO:0015031">
    <property type="term" value="P:protein transport"/>
    <property type="evidence" value="ECO:0007669"/>
    <property type="project" value="UniProtKB-KW"/>
</dbReference>
<dbReference type="GO" id="GO:0009279">
    <property type="term" value="C:cell outer membrane"/>
    <property type="evidence" value="ECO:0007669"/>
    <property type="project" value="UniProtKB-SubCell"/>
</dbReference>
<proteinExistence type="inferred from homology"/>
<feature type="domain" description="Trimeric autotransporter adhesin YadA-like head" evidence="12">
    <location>
        <begin position="174"/>
        <end position="200"/>
    </location>
</feature>
<feature type="domain" description="Trimeric autotransporter adhesin YadA-like stalk" evidence="13">
    <location>
        <begin position="442"/>
        <end position="486"/>
    </location>
</feature>
<evidence type="ECO:0000259" key="11">
    <source>
        <dbReference type="Pfam" id="PF03895"/>
    </source>
</evidence>
<evidence type="ECO:0000256" key="6">
    <source>
        <dbReference type="ARBA" id="ARBA00022692"/>
    </source>
</evidence>
<gene>
    <name evidence="15" type="ORF">G0D12_00630</name>
</gene>
<keyword evidence="7" id="KW-0732">Signal</keyword>
<evidence type="ECO:0000259" key="13">
    <source>
        <dbReference type="Pfam" id="PF05662"/>
    </source>
</evidence>
<keyword evidence="10" id="KW-0998">Cell outer membrane</keyword>
<dbReference type="SUPFAM" id="SSF101967">
    <property type="entry name" value="Adhesin YadA, collagen-binding domain"/>
    <property type="match status" value="10"/>
</dbReference>
<feature type="domain" description="Trimeric autotransporter adhesin YadA-like head" evidence="12">
    <location>
        <begin position="819"/>
        <end position="836"/>
    </location>
</feature>
<reference evidence="15" key="2">
    <citation type="submission" date="2018-07" db="EMBL/GenBank/DDBJ databases">
        <authorList>
            <consortium name="NCBI Pathogen Detection Project"/>
        </authorList>
    </citation>
    <scope>NUCLEOTIDE SEQUENCE</scope>
    <source>
        <strain evidence="15">M138</strain>
    </source>
</reference>
<dbReference type="InterPro" id="IPR008640">
    <property type="entry name" value="Adhesin_Head_dom"/>
</dbReference>
<feature type="domain" description="Trimeric autotransporter adhesin YadA-like head" evidence="12">
    <location>
        <begin position="1118"/>
        <end position="1135"/>
    </location>
</feature>
<keyword evidence="8" id="KW-0653">Protein transport</keyword>
<dbReference type="InterPro" id="IPR024973">
    <property type="entry name" value="ESPR"/>
</dbReference>
<reference evidence="15" key="1">
    <citation type="journal article" date="2018" name="Genome Biol.">
        <title>SKESA: strategic k-mer extension for scrupulous assemblies.</title>
        <authorList>
            <person name="Souvorov A."/>
            <person name="Agarwala R."/>
            <person name="Lipman D.J."/>
        </authorList>
    </citation>
    <scope>NUCLEOTIDE SEQUENCE</scope>
    <source>
        <strain evidence="15">M138</strain>
    </source>
</reference>
<dbReference type="InterPro" id="IPR045584">
    <property type="entry name" value="Pilin-like"/>
</dbReference>